<name>A0A7T0G3V1_9BACT</name>
<dbReference type="Gene3D" id="3.40.50.410">
    <property type="entry name" value="von Willebrand factor, type A domain"/>
    <property type="match status" value="1"/>
</dbReference>
<dbReference type="KEGG" id="nva:G3M78_09645"/>
<evidence type="ECO:0000259" key="6">
    <source>
        <dbReference type="PROSITE" id="PS50234"/>
    </source>
</evidence>
<keyword evidence="3 5" id="KW-1133">Transmembrane helix</keyword>
<protein>
    <submittedName>
        <fullName evidence="7">VWA domain-containing protein</fullName>
    </submittedName>
</protein>
<keyword evidence="4 5" id="KW-0472">Membrane</keyword>
<dbReference type="SMART" id="SM00327">
    <property type="entry name" value="VWA"/>
    <property type="match status" value="1"/>
</dbReference>
<feature type="transmembrane region" description="Helical" evidence="5">
    <location>
        <begin position="58"/>
        <end position="77"/>
    </location>
</feature>
<dbReference type="InterPro" id="IPR002035">
    <property type="entry name" value="VWF_A"/>
</dbReference>
<evidence type="ECO:0000256" key="2">
    <source>
        <dbReference type="ARBA" id="ARBA00022692"/>
    </source>
</evidence>
<dbReference type="SUPFAM" id="SSF53300">
    <property type="entry name" value="vWA-like"/>
    <property type="match status" value="1"/>
</dbReference>
<dbReference type="PROSITE" id="PS50234">
    <property type="entry name" value="VWFA"/>
    <property type="match status" value="1"/>
</dbReference>
<dbReference type="Pfam" id="PF13519">
    <property type="entry name" value="VWA_2"/>
    <property type="match status" value="1"/>
</dbReference>
<keyword evidence="2 5" id="KW-0812">Transmembrane</keyword>
<sequence>MRFAEPSYLHLLWLLIPVGLLLIWGLRRKRELIQIFFGAEQGARLVSARFMNLQKKQALFSALALFFGLLALAQPRWGFEWQEVRREGVDIIIALDVSNSMLAQDLKPSRLERARREISDFLNLLQGDRVGLIAFAGTAFVQCPLTLDYSAARIFLNSLDVDLIPVQGTNLGEAIRLSLQSFSATEKKSRALILITDGEDQEGMAETAAREALEAGVKIFSIGVGAEEGAPIPFPGGFKKDEAGEVVLTRLDESALKSIAEITGGGYVRSVSGDMDLENIYFEQLQKKVDSRQLNTQREKKWQERFQWAALLALIFLLIPWTFDRKTASEKS</sequence>
<evidence type="ECO:0000313" key="7">
    <source>
        <dbReference type="EMBL" id="QPJ65641.1"/>
    </source>
</evidence>
<evidence type="ECO:0000256" key="5">
    <source>
        <dbReference type="SAM" id="Phobius"/>
    </source>
</evidence>
<dbReference type="PANTHER" id="PTHR22550:SF5">
    <property type="entry name" value="LEUCINE ZIPPER PROTEIN 4"/>
    <property type="match status" value="1"/>
</dbReference>
<reference evidence="8" key="1">
    <citation type="submission" date="2020-02" db="EMBL/GenBank/DDBJ databases">
        <title>Genomic and physiological characterization of two novel Nitrospinaceae genera.</title>
        <authorList>
            <person name="Mueller A.J."/>
            <person name="Jung M.-Y."/>
            <person name="Strachan C.R."/>
            <person name="Herbold C.W."/>
            <person name="Kirkegaard R.H."/>
            <person name="Daims H."/>
        </authorList>
    </citation>
    <scope>NUCLEOTIDE SEQUENCE [LARGE SCALE GENOMIC DNA]</scope>
</reference>
<evidence type="ECO:0000313" key="8">
    <source>
        <dbReference type="Proteomes" id="UP000594464"/>
    </source>
</evidence>
<accession>A0A7T0G3V1</accession>
<feature type="transmembrane region" description="Helical" evidence="5">
    <location>
        <begin position="306"/>
        <end position="323"/>
    </location>
</feature>
<evidence type="ECO:0000256" key="3">
    <source>
        <dbReference type="ARBA" id="ARBA00022989"/>
    </source>
</evidence>
<keyword evidence="1" id="KW-1003">Cell membrane</keyword>
<proteinExistence type="predicted"/>
<dbReference type="InterPro" id="IPR050768">
    <property type="entry name" value="UPF0353/GerABKA_families"/>
</dbReference>
<evidence type="ECO:0000256" key="4">
    <source>
        <dbReference type="ARBA" id="ARBA00023136"/>
    </source>
</evidence>
<feature type="transmembrane region" description="Helical" evidence="5">
    <location>
        <begin position="6"/>
        <end position="26"/>
    </location>
</feature>
<dbReference type="EMBL" id="CP048620">
    <property type="protein sequence ID" value="QPJ65641.1"/>
    <property type="molecule type" value="Genomic_DNA"/>
</dbReference>
<dbReference type="AlphaFoldDB" id="A0A7T0G3V1"/>
<dbReference type="InterPro" id="IPR036465">
    <property type="entry name" value="vWFA_dom_sf"/>
</dbReference>
<feature type="domain" description="VWFA" evidence="6">
    <location>
        <begin position="90"/>
        <end position="285"/>
    </location>
</feature>
<gene>
    <name evidence="7" type="ORF">G3M78_09645</name>
</gene>
<dbReference type="Proteomes" id="UP000594464">
    <property type="component" value="Chromosome"/>
</dbReference>
<evidence type="ECO:0000256" key="1">
    <source>
        <dbReference type="ARBA" id="ARBA00022475"/>
    </source>
</evidence>
<dbReference type="PANTHER" id="PTHR22550">
    <property type="entry name" value="SPORE GERMINATION PROTEIN"/>
    <property type="match status" value="1"/>
</dbReference>
<organism evidence="7 8">
    <name type="scientific">Candidatus Nitrohelix vancouverensis</name>
    <dbReference type="NCBI Taxonomy" id="2705534"/>
    <lineage>
        <taxon>Bacteria</taxon>
        <taxon>Pseudomonadati</taxon>
        <taxon>Nitrospinota/Tectimicrobiota group</taxon>
        <taxon>Nitrospinota</taxon>
        <taxon>Nitrospinia</taxon>
        <taxon>Nitrospinales</taxon>
        <taxon>Nitrospinaceae</taxon>
        <taxon>Candidatus Nitrohelix</taxon>
    </lineage>
</organism>